<organism evidence="2 3">
    <name type="scientific">Christiangramia forsetii</name>
    <dbReference type="NCBI Taxonomy" id="411153"/>
    <lineage>
        <taxon>Bacteria</taxon>
        <taxon>Pseudomonadati</taxon>
        <taxon>Bacteroidota</taxon>
        <taxon>Flavobacteriia</taxon>
        <taxon>Flavobacteriales</taxon>
        <taxon>Flavobacteriaceae</taxon>
        <taxon>Christiangramia</taxon>
    </lineage>
</organism>
<keyword evidence="3" id="KW-1185">Reference proteome</keyword>
<dbReference type="PANTHER" id="PTHR43377:SF1">
    <property type="entry name" value="BILIVERDIN REDUCTASE A"/>
    <property type="match status" value="1"/>
</dbReference>
<dbReference type="InterPro" id="IPR036291">
    <property type="entry name" value="NAD(P)-bd_dom_sf"/>
</dbReference>
<reference evidence="3" key="1">
    <citation type="journal article" date="2019" name="Int. J. Syst. Evol. Microbiol.">
        <title>The Global Catalogue of Microorganisms (GCM) 10K type strain sequencing project: providing services to taxonomists for standard genome sequencing and annotation.</title>
        <authorList>
            <consortium name="The Broad Institute Genomics Platform"/>
            <consortium name="The Broad Institute Genome Sequencing Center for Infectious Disease"/>
            <person name="Wu L."/>
            <person name="Ma J."/>
        </authorList>
    </citation>
    <scope>NUCLEOTIDE SEQUENCE [LARGE SCALE GENOMIC DNA]</scope>
    <source>
        <strain evidence="3">CGMCC 1.15422</strain>
    </source>
</reference>
<protein>
    <recommendedName>
        <fullName evidence="1">Gfo/Idh/MocA-like oxidoreductase N-terminal domain-containing protein</fullName>
    </recommendedName>
</protein>
<evidence type="ECO:0000313" key="2">
    <source>
        <dbReference type="EMBL" id="GGG27161.1"/>
    </source>
</evidence>
<dbReference type="SUPFAM" id="SSF51735">
    <property type="entry name" value="NAD(P)-binding Rossmann-fold domains"/>
    <property type="match status" value="1"/>
</dbReference>
<comment type="caution">
    <text evidence="2">The sequence shown here is derived from an EMBL/GenBank/DDBJ whole genome shotgun (WGS) entry which is preliminary data.</text>
</comment>
<dbReference type="InterPro" id="IPR000683">
    <property type="entry name" value="Gfo/Idh/MocA-like_OxRdtase_N"/>
</dbReference>
<dbReference type="Pfam" id="PF01408">
    <property type="entry name" value="GFO_IDH_MocA"/>
    <property type="match status" value="1"/>
</dbReference>
<proteinExistence type="predicted"/>
<gene>
    <name evidence="2" type="ORF">GCM10011532_08220</name>
</gene>
<evidence type="ECO:0000259" key="1">
    <source>
        <dbReference type="Pfam" id="PF01408"/>
    </source>
</evidence>
<dbReference type="Proteomes" id="UP000605733">
    <property type="component" value="Unassembled WGS sequence"/>
</dbReference>
<dbReference type="PANTHER" id="PTHR43377">
    <property type="entry name" value="BILIVERDIN REDUCTASE A"/>
    <property type="match status" value="1"/>
</dbReference>
<evidence type="ECO:0000313" key="3">
    <source>
        <dbReference type="Proteomes" id="UP000605733"/>
    </source>
</evidence>
<dbReference type="RefSeq" id="WP_011709893.1">
    <property type="nucleotide sequence ID" value="NZ_BMIX01000001.1"/>
</dbReference>
<dbReference type="EMBL" id="BMIX01000001">
    <property type="protein sequence ID" value="GGG27161.1"/>
    <property type="molecule type" value="Genomic_DNA"/>
</dbReference>
<dbReference type="InterPro" id="IPR051450">
    <property type="entry name" value="Gfo/Idh/MocA_Oxidoreductases"/>
</dbReference>
<dbReference type="Gene3D" id="3.40.50.720">
    <property type="entry name" value="NAD(P)-binding Rossmann-like Domain"/>
    <property type="match status" value="1"/>
</dbReference>
<name>A0ABQ1WEY3_9FLAO</name>
<sequence>MAKKLKIGVVGMSDGNGHPYSWSAIFNGFDKEKMEDCPFPAIPEYLAKQKFPEASLGNFGKVTHIWTQDIATSKHIAAAAKIEIVVENLEDMVGEVDAVLLARDDAENHYKMALPFLKSGIPIFIDKPLALSVFEANKILDVQQFEDQVFSCSSIRFAEELNLTDQEKDSIGEIVHVEAAIPKKWDTYAIHLIEPIVSRLPERGELLNVKSIHNQHLSSCMIEWKNTTAYIKVTGNIPIPIKLSFYGLKGVIEKDFRDSYACFKSSLKKFVNLVNGIESNINREETLEIIQILEKGKR</sequence>
<feature type="domain" description="Gfo/Idh/MocA-like oxidoreductase N-terminal" evidence="1">
    <location>
        <begin position="48"/>
        <end position="144"/>
    </location>
</feature>
<accession>A0ABQ1WEY3</accession>